<name>A0A4U0TUU8_9PEZI</name>
<keyword evidence="1" id="KW-1133">Transmembrane helix</keyword>
<keyword evidence="1" id="KW-0472">Membrane</keyword>
<dbReference type="AlphaFoldDB" id="A0A4U0TUU8"/>
<sequence>MNEVLFTIKGQHSYVITLCRVDNSLLIIDKLRDNFNDNDKENESFPSNNESELDNYLERLAPLRLAYILAYALAYGPAYYIADAFLYARNYSTPSATSRS</sequence>
<keyword evidence="3" id="KW-1185">Reference proteome</keyword>
<keyword evidence="1" id="KW-0812">Transmembrane</keyword>
<evidence type="ECO:0000256" key="1">
    <source>
        <dbReference type="SAM" id="Phobius"/>
    </source>
</evidence>
<comment type="caution">
    <text evidence="2">The sequence shown here is derived from an EMBL/GenBank/DDBJ whole genome shotgun (WGS) entry which is preliminary data.</text>
</comment>
<proteinExistence type="predicted"/>
<feature type="transmembrane region" description="Helical" evidence="1">
    <location>
        <begin position="65"/>
        <end position="82"/>
    </location>
</feature>
<evidence type="ECO:0000313" key="3">
    <source>
        <dbReference type="Proteomes" id="UP000308549"/>
    </source>
</evidence>
<dbReference type="Proteomes" id="UP000308549">
    <property type="component" value="Unassembled WGS sequence"/>
</dbReference>
<evidence type="ECO:0000313" key="2">
    <source>
        <dbReference type="EMBL" id="TKA26123.1"/>
    </source>
</evidence>
<reference evidence="2 3" key="1">
    <citation type="submission" date="2017-03" db="EMBL/GenBank/DDBJ databases">
        <title>Genomes of endolithic fungi from Antarctica.</title>
        <authorList>
            <person name="Coleine C."/>
            <person name="Masonjones S."/>
            <person name="Stajich J.E."/>
        </authorList>
    </citation>
    <scope>NUCLEOTIDE SEQUENCE [LARGE SCALE GENOMIC DNA]</scope>
    <source>
        <strain evidence="2 3">CCFEE 6315</strain>
    </source>
</reference>
<gene>
    <name evidence="2" type="ORF">B0A50_04619</name>
</gene>
<organism evidence="2 3">
    <name type="scientific">Salinomyces thailandicus</name>
    <dbReference type="NCBI Taxonomy" id="706561"/>
    <lineage>
        <taxon>Eukaryota</taxon>
        <taxon>Fungi</taxon>
        <taxon>Dikarya</taxon>
        <taxon>Ascomycota</taxon>
        <taxon>Pezizomycotina</taxon>
        <taxon>Dothideomycetes</taxon>
        <taxon>Dothideomycetidae</taxon>
        <taxon>Mycosphaerellales</taxon>
        <taxon>Teratosphaeriaceae</taxon>
        <taxon>Salinomyces</taxon>
    </lineage>
</organism>
<protein>
    <submittedName>
        <fullName evidence="2">Uncharacterized protein</fullName>
    </submittedName>
</protein>
<dbReference type="EMBL" id="NAJL01000030">
    <property type="protein sequence ID" value="TKA26123.1"/>
    <property type="molecule type" value="Genomic_DNA"/>
</dbReference>
<accession>A0A4U0TUU8</accession>